<dbReference type="Pfam" id="PF25975">
    <property type="entry name" value="CzcB_C"/>
    <property type="match status" value="1"/>
</dbReference>
<dbReference type="SUPFAM" id="SSF51230">
    <property type="entry name" value="Single hybrid motif"/>
    <property type="match status" value="1"/>
</dbReference>
<dbReference type="FunFam" id="2.40.30.170:FF:000010">
    <property type="entry name" value="Efflux RND transporter periplasmic adaptor subunit"/>
    <property type="match status" value="1"/>
</dbReference>
<name>A0A5C6EDF2_9BACT</name>
<keyword evidence="7" id="KW-1185">Reference proteome</keyword>
<accession>A0A5C6EDF2</accession>
<dbReference type="Gene3D" id="2.40.420.20">
    <property type="match status" value="1"/>
</dbReference>
<dbReference type="InterPro" id="IPR058649">
    <property type="entry name" value="CzcB_C"/>
</dbReference>
<dbReference type="Gene3D" id="1.10.287.470">
    <property type="entry name" value="Helix hairpin bin"/>
    <property type="match status" value="1"/>
</dbReference>
<dbReference type="Pfam" id="PF25973">
    <property type="entry name" value="BSH_CzcB"/>
    <property type="match status" value="1"/>
</dbReference>
<dbReference type="Gene3D" id="2.40.50.100">
    <property type="match status" value="1"/>
</dbReference>
<dbReference type="GO" id="GO:0015679">
    <property type="term" value="P:plasma membrane copper ion transport"/>
    <property type="evidence" value="ECO:0007669"/>
    <property type="project" value="TreeGrafter"/>
</dbReference>
<dbReference type="AlphaFoldDB" id="A0A5C6EDF2"/>
<dbReference type="PANTHER" id="PTHR30097:SF4">
    <property type="entry name" value="SLR6042 PROTEIN"/>
    <property type="match status" value="1"/>
</dbReference>
<dbReference type="EMBL" id="SJPX01000006">
    <property type="protein sequence ID" value="TWU47062.1"/>
    <property type="molecule type" value="Genomic_DNA"/>
</dbReference>
<dbReference type="Gene3D" id="2.40.30.170">
    <property type="match status" value="1"/>
</dbReference>
<dbReference type="PANTHER" id="PTHR30097">
    <property type="entry name" value="CATION EFFLUX SYSTEM PROTEIN CUSB"/>
    <property type="match status" value="1"/>
</dbReference>
<dbReference type="PRINTS" id="PR01490">
    <property type="entry name" value="RTXTOXIND"/>
</dbReference>
<dbReference type="Pfam" id="PF25954">
    <property type="entry name" value="Beta-barrel_RND_2"/>
    <property type="match status" value="1"/>
</dbReference>
<dbReference type="InterPro" id="IPR058647">
    <property type="entry name" value="BSH_CzcB-like"/>
</dbReference>
<evidence type="ECO:0000259" key="5">
    <source>
        <dbReference type="Pfam" id="PF25975"/>
    </source>
</evidence>
<dbReference type="GO" id="GO:0016020">
    <property type="term" value="C:membrane"/>
    <property type="evidence" value="ECO:0007669"/>
    <property type="project" value="InterPro"/>
</dbReference>
<proteinExistence type="inferred from homology"/>
<dbReference type="InterPro" id="IPR051909">
    <property type="entry name" value="MFP_Cation_Efflux"/>
</dbReference>
<dbReference type="GO" id="GO:0060003">
    <property type="term" value="P:copper ion export"/>
    <property type="evidence" value="ECO:0007669"/>
    <property type="project" value="TreeGrafter"/>
</dbReference>
<gene>
    <name evidence="6" type="primary">czcB_5</name>
    <name evidence="6" type="ORF">Poly59_60360</name>
</gene>
<evidence type="ECO:0000256" key="2">
    <source>
        <dbReference type="ARBA" id="ARBA00022448"/>
    </source>
</evidence>
<evidence type="ECO:0000259" key="4">
    <source>
        <dbReference type="Pfam" id="PF25973"/>
    </source>
</evidence>
<dbReference type="InterPro" id="IPR058792">
    <property type="entry name" value="Beta-barrel_RND_2"/>
</dbReference>
<feature type="domain" description="CzcB-like C-terminal circularly permuted SH3-like" evidence="5">
    <location>
        <begin position="436"/>
        <end position="496"/>
    </location>
</feature>
<feature type="domain" description="CzcB-like barrel-sandwich hybrid" evidence="4">
    <location>
        <begin position="111"/>
        <end position="347"/>
    </location>
</feature>
<dbReference type="GO" id="GO:0030313">
    <property type="term" value="C:cell envelope"/>
    <property type="evidence" value="ECO:0007669"/>
    <property type="project" value="TreeGrafter"/>
</dbReference>
<comment type="similarity">
    <text evidence="1">Belongs to the membrane fusion protein (MFP) (TC 8.A.1) family.</text>
</comment>
<reference evidence="6 7" key="1">
    <citation type="submission" date="2019-02" db="EMBL/GenBank/DDBJ databases">
        <title>Deep-cultivation of Planctomycetes and their phenomic and genomic characterization uncovers novel biology.</title>
        <authorList>
            <person name="Wiegand S."/>
            <person name="Jogler M."/>
            <person name="Boedeker C."/>
            <person name="Pinto D."/>
            <person name="Vollmers J."/>
            <person name="Rivas-Marin E."/>
            <person name="Kohn T."/>
            <person name="Peeters S.H."/>
            <person name="Heuer A."/>
            <person name="Rast P."/>
            <person name="Oberbeckmann S."/>
            <person name="Bunk B."/>
            <person name="Jeske O."/>
            <person name="Meyerdierks A."/>
            <person name="Storesund J.E."/>
            <person name="Kallscheuer N."/>
            <person name="Luecker S."/>
            <person name="Lage O.M."/>
            <person name="Pohl T."/>
            <person name="Merkel B.J."/>
            <person name="Hornburger P."/>
            <person name="Mueller R.-W."/>
            <person name="Bruemmer F."/>
            <person name="Labrenz M."/>
            <person name="Spormann A.M."/>
            <person name="Op Den Camp H."/>
            <person name="Overmann J."/>
            <person name="Amann R."/>
            <person name="Jetten M.S.M."/>
            <person name="Mascher T."/>
            <person name="Medema M.H."/>
            <person name="Devos D.P."/>
            <person name="Kaster A.-K."/>
            <person name="Ovreas L."/>
            <person name="Rohde M."/>
            <person name="Galperin M.Y."/>
            <person name="Jogler C."/>
        </authorList>
    </citation>
    <scope>NUCLEOTIDE SEQUENCE [LARGE SCALE GENOMIC DNA]</scope>
    <source>
        <strain evidence="6 7">Poly59</strain>
    </source>
</reference>
<dbReference type="InterPro" id="IPR011053">
    <property type="entry name" value="Single_hybrid_motif"/>
</dbReference>
<evidence type="ECO:0000256" key="1">
    <source>
        <dbReference type="ARBA" id="ARBA00009477"/>
    </source>
</evidence>
<organism evidence="6 7">
    <name type="scientific">Rubripirellula reticaptiva</name>
    <dbReference type="NCBI Taxonomy" id="2528013"/>
    <lineage>
        <taxon>Bacteria</taxon>
        <taxon>Pseudomonadati</taxon>
        <taxon>Planctomycetota</taxon>
        <taxon>Planctomycetia</taxon>
        <taxon>Pirellulales</taxon>
        <taxon>Pirellulaceae</taxon>
        <taxon>Rubripirellula</taxon>
    </lineage>
</organism>
<dbReference type="SUPFAM" id="SSF111369">
    <property type="entry name" value="HlyD-like secretion proteins"/>
    <property type="match status" value="1"/>
</dbReference>
<keyword evidence="2" id="KW-0813">Transport</keyword>
<protein>
    <submittedName>
        <fullName evidence="6">Cobalt-zinc-cadmium resistance protein CzcB</fullName>
    </submittedName>
</protein>
<feature type="domain" description="CusB-like beta-barrel" evidence="3">
    <location>
        <begin position="353"/>
        <end position="426"/>
    </location>
</feature>
<dbReference type="GO" id="GO:0022857">
    <property type="term" value="F:transmembrane transporter activity"/>
    <property type="evidence" value="ECO:0007669"/>
    <property type="project" value="InterPro"/>
</dbReference>
<dbReference type="RefSeq" id="WP_146537459.1">
    <property type="nucleotide sequence ID" value="NZ_SJPX01000006.1"/>
</dbReference>
<dbReference type="NCBIfam" id="TIGR01730">
    <property type="entry name" value="RND_mfp"/>
    <property type="match status" value="1"/>
</dbReference>
<comment type="caution">
    <text evidence="6">The sequence shown here is derived from an EMBL/GenBank/DDBJ whole genome shotgun (WGS) entry which is preliminary data.</text>
</comment>
<sequence length="506" mass="55008">MPNAPSVPQETVSQQSAESQRGFLGAIAKVAPTLFVLAVMGGGWLAVHEINTGGQSEVEESVAEEVAIPDSLTLPAGKIKAAKFETVPAQMQVVKHVHTIPGRIRYDETRHVDVKAPMDGILAEVFVTPGEHVESGQLLAVLRSPEIGQARAEILKRQNQREIAEQLFQRELSLAKNLEQMSAMLDQGVSVDEIENAFSNRTLGSYRQGILSSYAKMQLSSELLDMIEPLANSGSVSGRSVRERQAERQMAETEFRTARDQATFAANQAKLNAEAKLSEADRQLNLAWQSVETLLGYKEDRATAVLSNEEALSRLEVRAPFAGSVESRAFANDERVSRGDSLIVLANTDSLYVAASIRESDWSAVSLDQGTAVSVLVPALDDRVFEAQIRYFGREVQADTNSVPLVAKIENSEGLLRPGMFVRVTIPIGDAREALSVKPESVVQHENQSFVFVDEGGGTFKRVDVSTGHVSDDWIEVTNGLQPGLAVVTKGAFLLKSELLLQGEGE</sequence>
<evidence type="ECO:0000313" key="7">
    <source>
        <dbReference type="Proteomes" id="UP000317977"/>
    </source>
</evidence>
<evidence type="ECO:0000313" key="6">
    <source>
        <dbReference type="EMBL" id="TWU47062.1"/>
    </source>
</evidence>
<dbReference type="Proteomes" id="UP000317977">
    <property type="component" value="Unassembled WGS sequence"/>
</dbReference>
<dbReference type="OrthoDB" id="9806939at2"/>
<dbReference type="InterPro" id="IPR006143">
    <property type="entry name" value="RND_pump_MFP"/>
</dbReference>
<evidence type="ECO:0000259" key="3">
    <source>
        <dbReference type="Pfam" id="PF25954"/>
    </source>
</evidence>